<dbReference type="AlphaFoldDB" id="A0A285ER17"/>
<dbReference type="OrthoDB" id="11429at2157"/>
<protein>
    <submittedName>
        <fullName evidence="3">Type I restriction enzyme R subunit</fullName>
    </submittedName>
    <submittedName>
        <fullName evidence="2">Type I restriction enzyme, R subunit</fullName>
    </submittedName>
</protein>
<accession>A0A285ER17</accession>
<dbReference type="Gene3D" id="3.90.1570.50">
    <property type="match status" value="1"/>
</dbReference>
<dbReference type="InterPro" id="IPR007409">
    <property type="entry name" value="Restrct_endonuc_type1_HsdR_N"/>
</dbReference>
<organism evidence="2 4">
    <name type="scientific">Methanohalophilus euhalobius</name>
    <dbReference type="NCBI Taxonomy" id="51203"/>
    <lineage>
        <taxon>Archaea</taxon>
        <taxon>Methanobacteriati</taxon>
        <taxon>Methanobacteriota</taxon>
        <taxon>Stenosarchaea group</taxon>
        <taxon>Methanomicrobia</taxon>
        <taxon>Methanosarcinales</taxon>
        <taxon>Methanosarcinaceae</taxon>
        <taxon>Methanohalophilus</taxon>
    </lineage>
</organism>
<sequence>MTDPAEEKFETDIVESLVRDQKYIQRSNQDYDKELCLDADMLFDFIRSTQSEEWQKLKDRHGDDRVKDKFLNRLTKVLQKQGTLDVLRKGVKDTGCHFDLIYFKPETALNEAHQKKYRNNRFSAIRQLHYSRKKPNKSIDLCLFINGIPIITAELKNTLNGQDVDNAIKQYRTNRDPAEPLLQFGRCFGHFAVDPHLVYMTTKLQGESTVFLPFNKGYQNGAGNLPMYDDYDTSYLWQEIWNKDLLLDIIQNFLQIVDKKDEQGNVSRQLIFPRYHQLDAVNLVVENTRINGVGRKYLIQHSAGSGKSNSIAWMCNKLAGLHDENNENIFDSIIVITDRRVLDEQLRNTIMAHEQVRGTVEAIDRDKSKRLAEAIEAGKKIIIVTLQTFPFAIELFHKTPGKRFAVVIDEAHSSQTGNTARDVRKVLVTEDTVEYEDEQVRDVEDTINEKMDEITTDLKLQPKNISFYAFTATPKNKTMEMFGEEQADGTFEPFHLYSMKQAIEEGFIMDVLQNYTTYTTYFELMKSIEDDPRYQKMAAKSLLKNYVGSSEYAIRQKTELMLNHFATNTINRIGGKAKAMLVTGSRANAVRYELEFKKQIAEKGYPFDVLVAFSGVVQGEDVYKKYTGKEFTESGENGFPDSQTAEKFNEDEYRIMIVANKFQTGFDQPLLHTMYVDKKLGGVDAVQTLSRLNRIHPEKSDTMVLDFVNEAEKIKEPFERYHVKTTLTEATDPNKLYDYESQLRDFGVFDDTDINNFAAEYFSSRGKQANLYTALHQPIRRWGELEEDERRDFKKKMTTFVRQYAFLSQIISFFDDDLEKLYQFSRFLVKELHVEYDRLPKEVTDKVKMSSFRLQETSKGRIYLSDDEGNLEPVPEPGAAIKPVDEMTPLSEIVKEINEASGAEMLTDEDKVAQVLGNMQSNMIANQRMRQASASEVNEKKDVKLIYNEIFGEELNKLIDVNFELFSKIKNEEEFAEIIKEKLFNNVYQAITEEYS</sequence>
<evidence type="ECO:0000259" key="1">
    <source>
        <dbReference type="PROSITE" id="PS51192"/>
    </source>
</evidence>
<dbReference type="GO" id="GO:0120545">
    <property type="term" value="F:nucleic acid conformation isomerase activity"/>
    <property type="evidence" value="ECO:0007669"/>
    <property type="project" value="UniProtKB-ARBA"/>
</dbReference>
<dbReference type="EMBL" id="SMMS01000001">
    <property type="protein sequence ID" value="TCL11186.1"/>
    <property type="molecule type" value="Genomic_DNA"/>
</dbReference>
<dbReference type="RefSeq" id="WP_096711443.1">
    <property type="nucleotide sequence ID" value="NZ_OBDR01000001.1"/>
</dbReference>
<evidence type="ECO:0000313" key="2">
    <source>
        <dbReference type="EMBL" id="SNY00536.1"/>
    </source>
</evidence>
<dbReference type="InterPro" id="IPR014001">
    <property type="entry name" value="Helicase_ATP-bd"/>
</dbReference>
<dbReference type="Pfam" id="PF22679">
    <property type="entry name" value="T1R_D3-like"/>
    <property type="match status" value="1"/>
</dbReference>
<dbReference type="GO" id="GO:0003677">
    <property type="term" value="F:DNA binding"/>
    <property type="evidence" value="ECO:0007669"/>
    <property type="project" value="UniProtKB-KW"/>
</dbReference>
<dbReference type="Proteomes" id="UP000295404">
    <property type="component" value="Unassembled WGS sequence"/>
</dbReference>
<evidence type="ECO:0000313" key="5">
    <source>
        <dbReference type="Proteomes" id="UP000295404"/>
    </source>
</evidence>
<dbReference type="SMART" id="SM00487">
    <property type="entry name" value="DEXDc"/>
    <property type="match status" value="1"/>
</dbReference>
<proteinExistence type="predicted"/>
<reference evidence="4" key="1">
    <citation type="submission" date="2017-09" db="EMBL/GenBank/DDBJ databases">
        <authorList>
            <person name="Varghese N."/>
            <person name="Submissions S."/>
        </authorList>
    </citation>
    <scope>NUCLEOTIDE SEQUENCE [LARGE SCALE GENOMIC DNA]</scope>
    <source>
        <strain evidence="4">WG-1MB</strain>
    </source>
</reference>
<dbReference type="Proteomes" id="UP000217726">
    <property type="component" value="Unassembled WGS sequence"/>
</dbReference>
<dbReference type="PANTHER" id="PTHR42927:SF1">
    <property type="entry name" value="HELICASE SUPERFAMILY 1 AND 2 DOMAIN-CONTAINING PROTEIN"/>
    <property type="match status" value="1"/>
</dbReference>
<dbReference type="GO" id="GO:0005524">
    <property type="term" value="F:ATP binding"/>
    <property type="evidence" value="ECO:0007669"/>
    <property type="project" value="UniProtKB-KW"/>
</dbReference>
<dbReference type="EMBL" id="OBDR01000001">
    <property type="protein sequence ID" value="SNY00536.1"/>
    <property type="molecule type" value="Genomic_DNA"/>
</dbReference>
<dbReference type="Gene3D" id="3.40.50.300">
    <property type="entry name" value="P-loop containing nucleotide triphosphate hydrolases"/>
    <property type="match status" value="2"/>
</dbReference>
<dbReference type="PANTHER" id="PTHR42927">
    <property type="entry name" value="HELICASE SUPERFAMILY 1 AND 2 DOMAIN-CONTAINING PROTEIN"/>
    <property type="match status" value="1"/>
</dbReference>
<reference evidence="3 5" key="3">
    <citation type="submission" date="2019-03" db="EMBL/GenBank/DDBJ databases">
        <title>Subsurface microbial communities from deep shales in Ohio and West Virginia, USA.</title>
        <authorList>
            <person name="Wrighton K."/>
        </authorList>
    </citation>
    <scope>NUCLEOTIDE SEQUENCE [LARGE SCALE GENOMIC DNA]</scope>
    <source>
        <strain evidence="3 5">WG1_MB</strain>
    </source>
</reference>
<name>A0A285ER17_9EURY</name>
<feature type="domain" description="Helicase ATP-binding" evidence="1">
    <location>
        <begin position="288"/>
        <end position="492"/>
    </location>
</feature>
<dbReference type="SUPFAM" id="SSF52540">
    <property type="entry name" value="P-loop containing nucleoside triphosphate hydrolases"/>
    <property type="match status" value="1"/>
</dbReference>
<dbReference type="InterPro" id="IPR055180">
    <property type="entry name" value="HsdR_RecA-like_helicase_dom_2"/>
</dbReference>
<keyword evidence="4" id="KW-1185">Reference proteome</keyword>
<dbReference type="GO" id="GO:0009035">
    <property type="term" value="F:type I site-specific deoxyribonuclease activity"/>
    <property type="evidence" value="ECO:0007669"/>
    <property type="project" value="UniProtKB-EC"/>
</dbReference>
<reference evidence="2" key="2">
    <citation type="submission" date="2017-09" db="EMBL/GenBank/DDBJ databases">
        <authorList>
            <person name="Ehlers B."/>
            <person name="Leendertz F.H."/>
        </authorList>
    </citation>
    <scope>NUCLEOTIDE SEQUENCE [LARGE SCALE GENOMIC DNA]</scope>
    <source>
        <strain evidence="2">WG-1MB</strain>
    </source>
</reference>
<dbReference type="REBASE" id="1008587">
    <property type="entry name" value="MeuWG1MBORF101266P"/>
</dbReference>
<dbReference type="InterPro" id="IPR040980">
    <property type="entry name" value="SWI2_SNF2"/>
</dbReference>
<dbReference type="PROSITE" id="PS51192">
    <property type="entry name" value="HELICASE_ATP_BIND_1"/>
    <property type="match status" value="1"/>
</dbReference>
<gene>
    <name evidence="3" type="ORF">C7960_0297</name>
    <name evidence="2" type="ORF">SAMN06295989_101264</name>
</gene>
<dbReference type="Pfam" id="PF18766">
    <property type="entry name" value="SWI2_SNF2"/>
    <property type="match status" value="1"/>
</dbReference>
<dbReference type="Pfam" id="PF04313">
    <property type="entry name" value="HSDR_N"/>
    <property type="match status" value="1"/>
</dbReference>
<dbReference type="InterPro" id="IPR027417">
    <property type="entry name" value="P-loop_NTPase"/>
</dbReference>
<evidence type="ECO:0000313" key="4">
    <source>
        <dbReference type="Proteomes" id="UP000217726"/>
    </source>
</evidence>
<dbReference type="GO" id="GO:0009307">
    <property type="term" value="P:DNA restriction-modification system"/>
    <property type="evidence" value="ECO:0007669"/>
    <property type="project" value="UniProtKB-KW"/>
</dbReference>
<evidence type="ECO:0000313" key="3">
    <source>
        <dbReference type="EMBL" id="TCL11186.1"/>
    </source>
</evidence>